<accession>A0ABV0NA88</accession>
<name>A0ABV0NA88_9TELE</name>
<reference evidence="1 2" key="1">
    <citation type="submission" date="2021-06" db="EMBL/GenBank/DDBJ databases">
        <authorList>
            <person name="Palmer J.M."/>
        </authorList>
    </citation>
    <scope>NUCLEOTIDE SEQUENCE [LARGE SCALE GENOMIC DNA]</scope>
    <source>
        <strain evidence="1 2">GA_2019</strain>
        <tissue evidence="1">Muscle</tissue>
    </source>
</reference>
<dbReference type="Proteomes" id="UP001476798">
    <property type="component" value="Unassembled WGS sequence"/>
</dbReference>
<organism evidence="1 2">
    <name type="scientific">Goodea atripinnis</name>
    <dbReference type="NCBI Taxonomy" id="208336"/>
    <lineage>
        <taxon>Eukaryota</taxon>
        <taxon>Metazoa</taxon>
        <taxon>Chordata</taxon>
        <taxon>Craniata</taxon>
        <taxon>Vertebrata</taxon>
        <taxon>Euteleostomi</taxon>
        <taxon>Actinopterygii</taxon>
        <taxon>Neopterygii</taxon>
        <taxon>Teleostei</taxon>
        <taxon>Neoteleostei</taxon>
        <taxon>Acanthomorphata</taxon>
        <taxon>Ovalentaria</taxon>
        <taxon>Atherinomorphae</taxon>
        <taxon>Cyprinodontiformes</taxon>
        <taxon>Goodeidae</taxon>
        <taxon>Goodea</taxon>
    </lineage>
</organism>
<proteinExistence type="predicted"/>
<evidence type="ECO:0000313" key="1">
    <source>
        <dbReference type="EMBL" id="MEQ2167172.1"/>
    </source>
</evidence>
<gene>
    <name evidence="1" type="ORF">GOODEAATRI_001377</name>
</gene>
<sequence>MVHINIRLASTQASSAQTLCSLASKRMHSHSYFIDLINAADVVFISTELMESQAGSNRSNSSEQSSSCFSEMLHHSIKLLFSNPCGHILLPFESQPCIAWGFMVQDNTAVLF</sequence>
<keyword evidence="2" id="KW-1185">Reference proteome</keyword>
<evidence type="ECO:0000313" key="2">
    <source>
        <dbReference type="Proteomes" id="UP001476798"/>
    </source>
</evidence>
<comment type="caution">
    <text evidence="1">The sequence shown here is derived from an EMBL/GenBank/DDBJ whole genome shotgun (WGS) entry which is preliminary data.</text>
</comment>
<dbReference type="EMBL" id="JAHRIO010030027">
    <property type="protein sequence ID" value="MEQ2167172.1"/>
    <property type="molecule type" value="Genomic_DNA"/>
</dbReference>
<protein>
    <submittedName>
        <fullName evidence="1">Uncharacterized protein</fullName>
    </submittedName>
</protein>